<accession>A0AAD6WZ52</accession>
<proteinExistence type="predicted"/>
<dbReference type="Proteomes" id="UP001218188">
    <property type="component" value="Unassembled WGS sequence"/>
</dbReference>
<feature type="transmembrane region" description="Helical" evidence="1">
    <location>
        <begin position="12"/>
        <end position="30"/>
    </location>
</feature>
<protein>
    <submittedName>
        <fullName evidence="2">Uncharacterized protein</fullName>
    </submittedName>
</protein>
<sequence>MFFPPELPVHQALYVLGVLISLYPILVLHANQRKSPRQPAVTGWMKSIRALLTGPFSIRKNRNAMKRNRRLCFQSFTNLQRLKASAGDGGSDSDLAAVGTWRKYQRVCRHCWHAAGKCRLPVGNLEGCHGQKCPPRVICRHVVFFLSPTTFKDFLLLLCRPPAEAILGSPKSQLPQIITLKLIWPPTGVYGVLMYQKWVD</sequence>
<evidence type="ECO:0000313" key="2">
    <source>
        <dbReference type="EMBL" id="KAJ7029930.1"/>
    </source>
</evidence>
<keyword evidence="3" id="KW-1185">Reference proteome</keyword>
<evidence type="ECO:0000256" key="1">
    <source>
        <dbReference type="SAM" id="Phobius"/>
    </source>
</evidence>
<evidence type="ECO:0000313" key="3">
    <source>
        <dbReference type="Proteomes" id="UP001218188"/>
    </source>
</evidence>
<keyword evidence="1" id="KW-1133">Transmembrane helix</keyword>
<organism evidence="2 3">
    <name type="scientific">Mycena alexandri</name>
    <dbReference type="NCBI Taxonomy" id="1745969"/>
    <lineage>
        <taxon>Eukaryota</taxon>
        <taxon>Fungi</taxon>
        <taxon>Dikarya</taxon>
        <taxon>Basidiomycota</taxon>
        <taxon>Agaricomycotina</taxon>
        <taxon>Agaricomycetes</taxon>
        <taxon>Agaricomycetidae</taxon>
        <taxon>Agaricales</taxon>
        <taxon>Marasmiineae</taxon>
        <taxon>Mycenaceae</taxon>
        <taxon>Mycena</taxon>
    </lineage>
</organism>
<comment type="caution">
    <text evidence="2">The sequence shown here is derived from an EMBL/GenBank/DDBJ whole genome shotgun (WGS) entry which is preliminary data.</text>
</comment>
<name>A0AAD6WZ52_9AGAR</name>
<keyword evidence="1" id="KW-0472">Membrane</keyword>
<dbReference type="EMBL" id="JARJCM010000096">
    <property type="protein sequence ID" value="KAJ7029930.1"/>
    <property type="molecule type" value="Genomic_DNA"/>
</dbReference>
<reference evidence="2" key="1">
    <citation type="submission" date="2023-03" db="EMBL/GenBank/DDBJ databases">
        <title>Massive genome expansion in bonnet fungi (Mycena s.s.) driven by repeated elements and novel gene families across ecological guilds.</title>
        <authorList>
            <consortium name="Lawrence Berkeley National Laboratory"/>
            <person name="Harder C.B."/>
            <person name="Miyauchi S."/>
            <person name="Viragh M."/>
            <person name="Kuo A."/>
            <person name="Thoen E."/>
            <person name="Andreopoulos B."/>
            <person name="Lu D."/>
            <person name="Skrede I."/>
            <person name="Drula E."/>
            <person name="Henrissat B."/>
            <person name="Morin E."/>
            <person name="Kohler A."/>
            <person name="Barry K."/>
            <person name="LaButti K."/>
            <person name="Morin E."/>
            <person name="Salamov A."/>
            <person name="Lipzen A."/>
            <person name="Mereny Z."/>
            <person name="Hegedus B."/>
            <person name="Baldrian P."/>
            <person name="Stursova M."/>
            <person name="Weitz H."/>
            <person name="Taylor A."/>
            <person name="Grigoriev I.V."/>
            <person name="Nagy L.G."/>
            <person name="Martin F."/>
            <person name="Kauserud H."/>
        </authorList>
    </citation>
    <scope>NUCLEOTIDE SEQUENCE</scope>
    <source>
        <strain evidence="2">CBHHK200</strain>
    </source>
</reference>
<keyword evidence="1" id="KW-0812">Transmembrane</keyword>
<dbReference type="AlphaFoldDB" id="A0AAD6WZ52"/>
<gene>
    <name evidence="2" type="ORF">C8F04DRAFT_1368626</name>
</gene>